<evidence type="ECO:0000313" key="4">
    <source>
        <dbReference type="Proteomes" id="UP001630127"/>
    </source>
</evidence>
<reference evidence="3 4" key="1">
    <citation type="submission" date="2024-11" db="EMBL/GenBank/DDBJ databases">
        <title>A near-complete genome assembly of Cinchona calisaya.</title>
        <authorList>
            <person name="Lian D.C."/>
            <person name="Zhao X.W."/>
            <person name="Wei L."/>
        </authorList>
    </citation>
    <scope>NUCLEOTIDE SEQUENCE [LARGE SCALE GENOMIC DNA]</scope>
    <source>
        <tissue evidence="3">Nenye</tissue>
    </source>
</reference>
<dbReference type="InterPro" id="IPR018289">
    <property type="entry name" value="MULE_transposase_dom"/>
</dbReference>
<dbReference type="InterPro" id="IPR007527">
    <property type="entry name" value="Znf_SWIM"/>
</dbReference>
<dbReference type="Pfam" id="PF04434">
    <property type="entry name" value="SWIM"/>
    <property type="match status" value="1"/>
</dbReference>
<evidence type="ECO:0008006" key="5">
    <source>
        <dbReference type="Google" id="ProtNLM"/>
    </source>
</evidence>
<evidence type="ECO:0000259" key="2">
    <source>
        <dbReference type="Pfam" id="PF10551"/>
    </source>
</evidence>
<dbReference type="PANTHER" id="PTHR31973:SF197">
    <property type="entry name" value="SWIM-TYPE DOMAIN-CONTAINING PROTEIN"/>
    <property type="match status" value="1"/>
</dbReference>
<organism evidence="3 4">
    <name type="scientific">Cinchona calisaya</name>
    <dbReference type="NCBI Taxonomy" id="153742"/>
    <lineage>
        <taxon>Eukaryota</taxon>
        <taxon>Viridiplantae</taxon>
        <taxon>Streptophyta</taxon>
        <taxon>Embryophyta</taxon>
        <taxon>Tracheophyta</taxon>
        <taxon>Spermatophyta</taxon>
        <taxon>Magnoliopsida</taxon>
        <taxon>eudicotyledons</taxon>
        <taxon>Gunneridae</taxon>
        <taxon>Pentapetalae</taxon>
        <taxon>asterids</taxon>
        <taxon>lamiids</taxon>
        <taxon>Gentianales</taxon>
        <taxon>Rubiaceae</taxon>
        <taxon>Cinchonoideae</taxon>
        <taxon>Cinchoneae</taxon>
        <taxon>Cinchona</taxon>
    </lineage>
</organism>
<feature type="domain" description="MULE transposase" evidence="2">
    <location>
        <begin position="44"/>
        <end position="116"/>
    </location>
</feature>
<proteinExistence type="predicted"/>
<dbReference type="EMBL" id="JBJUIK010000007">
    <property type="protein sequence ID" value="KAL3522168.1"/>
    <property type="molecule type" value="Genomic_DNA"/>
</dbReference>
<sequence length="282" mass="31574">MMPNPGSIAKLQFEISLTVPSIRRMFLSIDALKKGFMASCQPFIRFDGCHLKGPYGGVLLFAIGLDGNKGLYPLTFSMVKSENYDSWCFFFDWLVEFLDGFPANRPWAFMTDRQKVRHSFLADLKNNHITNNIAESFNNWVGKFRGKPILTLMESLRSCTMLFTCSDKFQVKDNEVSSIVNINQRTCDCKVWNLTGIPCNDGQVPIARTSMVHGDNDCQVATAGTSMTHGGNDDQVPAGETSEAYRGTQEYIIQPSQAPILETPQGSLVHVIQLMIKYCITL</sequence>
<dbReference type="AlphaFoldDB" id="A0ABD2ZX57"/>
<comment type="caution">
    <text evidence="3">The sequence shown here is derived from an EMBL/GenBank/DDBJ whole genome shotgun (WGS) entry which is preliminary data.</text>
</comment>
<gene>
    <name evidence="3" type="ORF">ACH5RR_015002</name>
</gene>
<dbReference type="PANTHER" id="PTHR31973">
    <property type="entry name" value="POLYPROTEIN, PUTATIVE-RELATED"/>
    <property type="match status" value="1"/>
</dbReference>
<evidence type="ECO:0000313" key="3">
    <source>
        <dbReference type="EMBL" id="KAL3522168.1"/>
    </source>
</evidence>
<feature type="domain" description="SWIM-type" evidence="1">
    <location>
        <begin position="180"/>
        <end position="199"/>
    </location>
</feature>
<keyword evidence="4" id="KW-1185">Reference proteome</keyword>
<dbReference type="Pfam" id="PF10551">
    <property type="entry name" value="MULE"/>
    <property type="match status" value="1"/>
</dbReference>
<dbReference type="Proteomes" id="UP001630127">
    <property type="component" value="Unassembled WGS sequence"/>
</dbReference>
<name>A0ABD2ZX57_9GENT</name>
<protein>
    <recommendedName>
        <fullName evidence="5">MULE transposase domain-containing protein</fullName>
    </recommendedName>
</protein>
<accession>A0ABD2ZX57</accession>
<evidence type="ECO:0000259" key="1">
    <source>
        <dbReference type="Pfam" id="PF04434"/>
    </source>
</evidence>